<accession>A0A9P6AMY6</accession>
<keyword evidence="2" id="KW-1185">Reference proteome</keyword>
<proteinExistence type="predicted"/>
<gene>
    <name evidence="1" type="ORF">BS47DRAFT_207705</name>
</gene>
<comment type="caution">
    <text evidence="1">The sequence shown here is derived from an EMBL/GenBank/DDBJ whole genome shotgun (WGS) entry which is preliminary data.</text>
</comment>
<sequence length="148" mass="16730">MKPGMGLIMRRLLLTLTKTPRPARRRAFVFWWVGLFIVQGSNLGNTIFGTELLFIHNRTSEIFPPGQLRQLYCSVDSRSLLEVTSQMKDKYNMMGIPMTNHALSCDCITGQNQTLGTPDVKAVTRQGRNYPTEKIATAAHTGFYQLCM</sequence>
<dbReference type="EMBL" id="MU129050">
    <property type="protein sequence ID" value="KAF9508805.1"/>
    <property type="molecule type" value="Genomic_DNA"/>
</dbReference>
<dbReference type="AlphaFoldDB" id="A0A9P6AMY6"/>
<dbReference type="Proteomes" id="UP000886523">
    <property type="component" value="Unassembled WGS sequence"/>
</dbReference>
<organism evidence="1 2">
    <name type="scientific">Hydnum rufescens UP504</name>
    <dbReference type="NCBI Taxonomy" id="1448309"/>
    <lineage>
        <taxon>Eukaryota</taxon>
        <taxon>Fungi</taxon>
        <taxon>Dikarya</taxon>
        <taxon>Basidiomycota</taxon>
        <taxon>Agaricomycotina</taxon>
        <taxon>Agaricomycetes</taxon>
        <taxon>Cantharellales</taxon>
        <taxon>Hydnaceae</taxon>
        <taxon>Hydnum</taxon>
    </lineage>
</organism>
<name>A0A9P6AMY6_9AGAM</name>
<evidence type="ECO:0000313" key="1">
    <source>
        <dbReference type="EMBL" id="KAF9508805.1"/>
    </source>
</evidence>
<reference evidence="1" key="1">
    <citation type="journal article" date="2020" name="Nat. Commun.">
        <title>Large-scale genome sequencing of mycorrhizal fungi provides insights into the early evolution of symbiotic traits.</title>
        <authorList>
            <person name="Miyauchi S."/>
            <person name="Kiss E."/>
            <person name="Kuo A."/>
            <person name="Drula E."/>
            <person name="Kohler A."/>
            <person name="Sanchez-Garcia M."/>
            <person name="Morin E."/>
            <person name="Andreopoulos B."/>
            <person name="Barry K.W."/>
            <person name="Bonito G."/>
            <person name="Buee M."/>
            <person name="Carver A."/>
            <person name="Chen C."/>
            <person name="Cichocki N."/>
            <person name="Clum A."/>
            <person name="Culley D."/>
            <person name="Crous P.W."/>
            <person name="Fauchery L."/>
            <person name="Girlanda M."/>
            <person name="Hayes R.D."/>
            <person name="Keri Z."/>
            <person name="LaButti K."/>
            <person name="Lipzen A."/>
            <person name="Lombard V."/>
            <person name="Magnuson J."/>
            <person name="Maillard F."/>
            <person name="Murat C."/>
            <person name="Nolan M."/>
            <person name="Ohm R.A."/>
            <person name="Pangilinan J."/>
            <person name="Pereira M.F."/>
            <person name="Perotto S."/>
            <person name="Peter M."/>
            <person name="Pfister S."/>
            <person name="Riley R."/>
            <person name="Sitrit Y."/>
            <person name="Stielow J.B."/>
            <person name="Szollosi G."/>
            <person name="Zifcakova L."/>
            <person name="Stursova M."/>
            <person name="Spatafora J.W."/>
            <person name="Tedersoo L."/>
            <person name="Vaario L.M."/>
            <person name="Yamada A."/>
            <person name="Yan M."/>
            <person name="Wang P."/>
            <person name="Xu J."/>
            <person name="Bruns T."/>
            <person name="Baldrian P."/>
            <person name="Vilgalys R."/>
            <person name="Dunand C."/>
            <person name="Henrissat B."/>
            <person name="Grigoriev I.V."/>
            <person name="Hibbett D."/>
            <person name="Nagy L.G."/>
            <person name="Martin F.M."/>
        </authorList>
    </citation>
    <scope>NUCLEOTIDE SEQUENCE</scope>
    <source>
        <strain evidence="1">UP504</strain>
    </source>
</reference>
<evidence type="ECO:0000313" key="2">
    <source>
        <dbReference type="Proteomes" id="UP000886523"/>
    </source>
</evidence>
<protein>
    <submittedName>
        <fullName evidence="1">Uncharacterized protein</fullName>
    </submittedName>
</protein>